<reference evidence="1 2" key="1">
    <citation type="journal article" date="2010" name="J. Bacteriol.">
        <title>Complete genome sequence of the thermophilic, obligately chemolithoautotrophic hydrogen-oxidizing bacterium Hydrogenobacter thermophilus TK-6.</title>
        <authorList>
            <person name="Arai H."/>
            <person name="Kanbe H."/>
            <person name="Ishii M."/>
            <person name="Igarashi Y."/>
        </authorList>
    </citation>
    <scope>NUCLEOTIDE SEQUENCE [LARGE SCALE GENOMIC DNA]</scope>
    <source>
        <strain evidence="2">DSM 6534 / IAM 12695 / TK-6 [Tokyo]</strain>
    </source>
</reference>
<protein>
    <recommendedName>
        <fullName evidence="3">Type IV pilus assembly protein</fullName>
    </recommendedName>
</protein>
<keyword evidence="2" id="KW-1185">Reference proteome</keyword>
<dbReference type="KEGG" id="hth:HTH_1645"/>
<dbReference type="OrthoDB" id="11215at2"/>
<name>D3DJU0_HYDTT</name>
<evidence type="ECO:0000313" key="2">
    <source>
        <dbReference type="Proteomes" id="UP000002574"/>
    </source>
</evidence>
<sequence length="290" mass="33293">MKLMLPKIKLPTFSKTKVSLAVQITDKVLRILDLDKEKKPTFEPVEVVWEGKSDNERVSILKTYAERYNLKGRDVISCLPVNDGLLKFYKYPATMSKKDLQQAVNWAIKRELSMIKESTLYDYYILEKEGKNVIALLTFAREEAVSKIKKLIESAGMRLRILDYEVIAIVNYGLYNKLSVPFTVLYIDYSYALLVTYSPLNVAYFVVPWSYSEYLHTGEEESLESFFAEVRNVIIINDLSSVYIVGPILSEEALLTRILENLPILGLLDIEGIKPNFFIPYILSIRGMEG</sequence>
<proteinExistence type="predicted"/>
<dbReference type="EMBL" id="AP011112">
    <property type="protein sequence ID" value="BAI70092.1"/>
    <property type="molecule type" value="Genomic_DNA"/>
</dbReference>
<dbReference type="eggNOG" id="COG4972">
    <property type="taxonomic scope" value="Bacteria"/>
</dbReference>
<gene>
    <name evidence="1" type="ordered locus">HTH_1645</name>
</gene>
<evidence type="ECO:0008006" key="3">
    <source>
        <dbReference type="Google" id="ProtNLM"/>
    </source>
</evidence>
<dbReference type="Gene3D" id="3.30.1490.300">
    <property type="match status" value="1"/>
</dbReference>
<dbReference type="STRING" id="608538.HTH_1645"/>
<evidence type="ECO:0000313" key="1">
    <source>
        <dbReference type="EMBL" id="BAI70092.1"/>
    </source>
</evidence>
<dbReference type="KEGG" id="hte:Hydth_1631"/>
<dbReference type="Proteomes" id="UP000002574">
    <property type="component" value="Chromosome"/>
</dbReference>
<dbReference type="Gene3D" id="3.30.420.40">
    <property type="match status" value="1"/>
</dbReference>
<accession>D3DJU0</accession>
<dbReference type="RefSeq" id="WP_012964272.1">
    <property type="nucleotide sequence ID" value="NC_013799.1"/>
</dbReference>
<organism evidence="1 2">
    <name type="scientific">Hydrogenobacter thermophilus (strain DSM 6534 / IAM 12695 / TK-6)</name>
    <dbReference type="NCBI Taxonomy" id="608538"/>
    <lineage>
        <taxon>Bacteria</taxon>
        <taxon>Pseudomonadati</taxon>
        <taxon>Aquificota</taxon>
        <taxon>Aquificia</taxon>
        <taxon>Aquificales</taxon>
        <taxon>Aquificaceae</taxon>
        <taxon>Hydrogenobacter</taxon>
    </lineage>
</organism>
<dbReference type="AlphaFoldDB" id="D3DJU0"/>